<evidence type="ECO:0000256" key="1">
    <source>
        <dbReference type="ARBA" id="ARBA00004202"/>
    </source>
</evidence>
<evidence type="ECO:0000256" key="2">
    <source>
        <dbReference type="ARBA" id="ARBA00010488"/>
    </source>
</evidence>
<sequence length="796" mass="89470">MMGRMRNRLKRLAELTLYSVVCFLYYRISIDEKLVFFDSCGGRGLSSDVLRIVQALSTREYGFFKMAIHVDKSKLAQAERLLEVYGLDNLKLVTRGWASLLLMERAKYIVLDSSVMQGYIKKDGQVVLGFWRETSLSLAGFQKEKAVDVDAQNLFLNSDFCVFSSRIVSEEVLRLHMVKNAMSGKVLLTGYPRNIVFFDDGCRERLRFEFGLQDKSVLVYAPMWKESVGGSATLRELVGSMSTLLSKIDARLDDGQVLYPKLHPSISSEIDYSQLAHTRPYPIKYDETDVLNIADCLITDDFNMCMDFSNTGRKIILFSCESELAVGSASYVDSDNLPFPVVRDVDDLAAEILSEKRYSDTEFLRRFCTYDSKDAVKDLCRHVFAGEKRCQEVSFDNGKENVLIMGGGLAKNGITSSLLNLLSNMDLRQRNYYVSYRKWELDCFPERLDAVPEGVSLLPLAIRKRLTLREHAVYRRFLRGKYKDGELPKVLQRAFKREVDRCFHGVDFSSAVQFDGYNNDSMLLFSFIESAKRSVFVHNDMRREIVEKKNQNAAVLGYVYRHYDAVAVVSEDLVEPTTDIGGSVSNTVVVHNVLDYRSVRSRAVAPIELQGDTVVVCSNPGGIECVLHSRGRKIISIGRFSPEKGHARLLRAFNEYHSAYPEDHLIIVGGSGTLFEDTVRLVSALSCKDNVTLIKSMANPMPILSKCDLLVISSYYEGLPMVIGEADALNVPVLATDVVALRGFMVEHGGCLVYSSEEGILEGLLRFARQGLPVLGIDFDSHNCNAVAAFDSLLRS</sequence>
<accession>A0A5C5BTY6</accession>
<reference evidence="8 9" key="1">
    <citation type="journal article" date="2005" name="Appl. Environ. Microbiol.">
        <title>Intestinal bacterial communities that produce active estrogen-like compounds enterodiol and enterolactone in humans.</title>
        <authorList>
            <person name="Clavel T."/>
            <person name="Henderson G."/>
            <person name="Alpert C.A."/>
            <person name="Philippe C."/>
            <person name="Rigottier-Gois L."/>
            <person name="Dore J."/>
            <person name="Blaut M."/>
        </authorList>
    </citation>
    <scope>NUCLEOTIDE SEQUENCE [LARGE SCALE GENOMIC DNA]</scope>
    <source>
        <strain evidence="8 9">SECO-MT75m2</strain>
    </source>
</reference>
<evidence type="ECO:0000256" key="3">
    <source>
        <dbReference type="ARBA" id="ARBA00022475"/>
    </source>
</evidence>
<dbReference type="Pfam" id="PF04464">
    <property type="entry name" value="Glyphos_transf"/>
    <property type="match status" value="1"/>
</dbReference>
<proteinExistence type="inferred from homology"/>
<evidence type="ECO:0000259" key="7">
    <source>
        <dbReference type="Pfam" id="PF00534"/>
    </source>
</evidence>
<keyword evidence="3" id="KW-1003">Cell membrane</keyword>
<keyword evidence="6" id="KW-0472">Membrane</keyword>
<evidence type="ECO:0000256" key="6">
    <source>
        <dbReference type="ARBA" id="ARBA00023136"/>
    </source>
</evidence>
<name>A0A5C5BTY6_EGGLN</name>
<comment type="similarity">
    <text evidence="2">Belongs to the CDP-glycerol glycerophosphotransferase family.</text>
</comment>
<dbReference type="AlphaFoldDB" id="A0A5C5BTY6"/>
<dbReference type="GO" id="GO:0019350">
    <property type="term" value="P:teichoic acid biosynthetic process"/>
    <property type="evidence" value="ECO:0007669"/>
    <property type="project" value="UniProtKB-KW"/>
</dbReference>
<dbReference type="InterPro" id="IPR043149">
    <property type="entry name" value="TagF_N"/>
</dbReference>
<dbReference type="GO" id="GO:0016757">
    <property type="term" value="F:glycosyltransferase activity"/>
    <property type="evidence" value="ECO:0007669"/>
    <property type="project" value="InterPro"/>
</dbReference>
<evidence type="ECO:0000313" key="8">
    <source>
        <dbReference type="EMBL" id="TNU89948.1"/>
    </source>
</evidence>
<comment type="subcellular location">
    <subcellularLocation>
        <location evidence="1">Cell membrane</location>
        <topology evidence="1">Peripheral membrane protein</topology>
    </subcellularLocation>
</comment>
<dbReference type="Proteomes" id="UP000312594">
    <property type="component" value="Unassembled WGS sequence"/>
</dbReference>
<organism evidence="8 9">
    <name type="scientific">Eggerthella lenta</name>
    <name type="common">Eubacterium lentum</name>
    <dbReference type="NCBI Taxonomy" id="84112"/>
    <lineage>
        <taxon>Bacteria</taxon>
        <taxon>Bacillati</taxon>
        <taxon>Actinomycetota</taxon>
        <taxon>Coriobacteriia</taxon>
        <taxon>Eggerthellales</taxon>
        <taxon>Eggerthellaceae</taxon>
        <taxon>Eggerthella</taxon>
    </lineage>
</organism>
<dbReference type="InterPro" id="IPR001296">
    <property type="entry name" value="Glyco_trans_1"/>
</dbReference>
<dbReference type="SUPFAM" id="SSF53756">
    <property type="entry name" value="UDP-Glycosyltransferase/glycogen phosphorylase"/>
    <property type="match status" value="1"/>
</dbReference>
<dbReference type="Gene3D" id="3.40.50.11820">
    <property type="match status" value="1"/>
</dbReference>
<dbReference type="EMBL" id="VEVP01000022">
    <property type="protein sequence ID" value="TNU89948.1"/>
    <property type="molecule type" value="Genomic_DNA"/>
</dbReference>
<dbReference type="GO" id="GO:0005886">
    <property type="term" value="C:plasma membrane"/>
    <property type="evidence" value="ECO:0007669"/>
    <property type="project" value="UniProtKB-SubCell"/>
</dbReference>
<dbReference type="PANTHER" id="PTHR12526">
    <property type="entry name" value="GLYCOSYLTRANSFERASE"/>
    <property type="match status" value="1"/>
</dbReference>
<dbReference type="Gene3D" id="3.40.50.2000">
    <property type="entry name" value="Glycogen Phosphorylase B"/>
    <property type="match status" value="2"/>
</dbReference>
<evidence type="ECO:0000313" key="9">
    <source>
        <dbReference type="Proteomes" id="UP000312594"/>
    </source>
</evidence>
<dbReference type="Pfam" id="PF00534">
    <property type="entry name" value="Glycos_transf_1"/>
    <property type="match status" value="1"/>
</dbReference>
<keyword evidence="4 8" id="KW-0808">Transferase</keyword>
<dbReference type="InterPro" id="IPR043148">
    <property type="entry name" value="TagF_C"/>
</dbReference>
<comment type="caution">
    <text evidence="8">The sequence shown here is derived from an EMBL/GenBank/DDBJ whole genome shotgun (WGS) entry which is preliminary data.</text>
</comment>
<dbReference type="Gene3D" id="3.40.50.12580">
    <property type="match status" value="1"/>
</dbReference>
<evidence type="ECO:0000256" key="5">
    <source>
        <dbReference type="ARBA" id="ARBA00022944"/>
    </source>
</evidence>
<dbReference type="InterPro" id="IPR007554">
    <property type="entry name" value="Glycerophosphate_synth"/>
</dbReference>
<gene>
    <name evidence="8" type="ORF">FIC87_10000</name>
</gene>
<dbReference type="GO" id="GO:0047355">
    <property type="term" value="F:CDP-glycerol glycerophosphotransferase activity"/>
    <property type="evidence" value="ECO:0007669"/>
    <property type="project" value="InterPro"/>
</dbReference>
<protein>
    <submittedName>
        <fullName evidence="8">Glycosyltransferase</fullName>
    </submittedName>
</protein>
<feature type="domain" description="Glycosyl transferase family 1" evidence="7">
    <location>
        <begin position="631"/>
        <end position="749"/>
    </location>
</feature>
<keyword evidence="5" id="KW-0777">Teichoic acid biosynthesis</keyword>
<evidence type="ECO:0000256" key="4">
    <source>
        <dbReference type="ARBA" id="ARBA00022679"/>
    </source>
</evidence>